<feature type="compositionally biased region" description="Low complexity" evidence="1">
    <location>
        <begin position="54"/>
        <end position="65"/>
    </location>
</feature>
<proteinExistence type="predicted"/>
<comment type="caution">
    <text evidence="2">The sequence shown here is derived from an EMBL/GenBank/DDBJ whole genome shotgun (WGS) entry which is preliminary data.</text>
</comment>
<name>A0ABD0MW91_CIRMR</name>
<keyword evidence="3" id="KW-1185">Reference proteome</keyword>
<gene>
    <name evidence="2" type="ORF">M9458_051875</name>
</gene>
<reference evidence="2 3" key="1">
    <citation type="submission" date="2024-05" db="EMBL/GenBank/DDBJ databases">
        <title>Genome sequencing and assembly of Indian major carp, Cirrhinus mrigala (Hamilton, 1822).</title>
        <authorList>
            <person name="Mohindra V."/>
            <person name="Chowdhury L.M."/>
            <person name="Lal K."/>
            <person name="Jena J.K."/>
        </authorList>
    </citation>
    <scope>NUCLEOTIDE SEQUENCE [LARGE SCALE GENOMIC DNA]</scope>
    <source>
        <strain evidence="2">CM1030</strain>
        <tissue evidence="2">Blood</tissue>
    </source>
</reference>
<feature type="compositionally biased region" description="Pro residues" evidence="1">
    <location>
        <begin position="210"/>
        <end position="219"/>
    </location>
</feature>
<dbReference type="EMBL" id="JAMKFB020000182">
    <property type="protein sequence ID" value="KAL0152821.1"/>
    <property type="molecule type" value="Genomic_DNA"/>
</dbReference>
<evidence type="ECO:0000313" key="3">
    <source>
        <dbReference type="Proteomes" id="UP001529510"/>
    </source>
</evidence>
<feature type="compositionally biased region" description="Polar residues" evidence="1">
    <location>
        <begin position="292"/>
        <end position="301"/>
    </location>
</feature>
<feature type="compositionally biased region" description="Basic residues" evidence="1">
    <location>
        <begin position="24"/>
        <end position="52"/>
    </location>
</feature>
<feature type="compositionally biased region" description="Basic and acidic residues" evidence="1">
    <location>
        <begin position="107"/>
        <end position="117"/>
    </location>
</feature>
<accession>A0ABD0MW91</accession>
<feature type="region of interest" description="Disordered" evidence="1">
    <location>
        <begin position="1"/>
        <end position="301"/>
    </location>
</feature>
<evidence type="ECO:0000313" key="2">
    <source>
        <dbReference type="EMBL" id="KAL0152821.1"/>
    </source>
</evidence>
<dbReference type="Proteomes" id="UP001529510">
    <property type="component" value="Unassembled WGS sequence"/>
</dbReference>
<sequence length="301" mass="32073">MGETRAPNIRRPPGARDSQENHRRGQPRPPPRKGQRRARRGIIRQPQCRHPRGPWSASPQAPPAAGHTRARPALGPVIQGPPTPQPGPSKARGARPAQQPPRAGQRSPEHPAPERETTNAPAAGGILHQQGVVAPLPPEGQSAPDPGAGTPFTLAWRQEDHPGPTQQQRRKPPAQTRPDGQLVLTAPTPDREQRTGPSQNPSPVAERPQNPKPPPPGPTPEQYGCQAGNLTSAGTGPPQPAPHAAARKNNTQEATNTPSRPGPQPQRRTPQETPPPGNSQMPPAHMGPPTADNKNQSWTEP</sequence>
<evidence type="ECO:0000256" key="1">
    <source>
        <dbReference type="SAM" id="MobiDB-lite"/>
    </source>
</evidence>
<organism evidence="2 3">
    <name type="scientific">Cirrhinus mrigala</name>
    <name type="common">Mrigala</name>
    <dbReference type="NCBI Taxonomy" id="683832"/>
    <lineage>
        <taxon>Eukaryota</taxon>
        <taxon>Metazoa</taxon>
        <taxon>Chordata</taxon>
        <taxon>Craniata</taxon>
        <taxon>Vertebrata</taxon>
        <taxon>Euteleostomi</taxon>
        <taxon>Actinopterygii</taxon>
        <taxon>Neopterygii</taxon>
        <taxon>Teleostei</taxon>
        <taxon>Ostariophysi</taxon>
        <taxon>Cypriniformes</taxon>
        <taxon>Cyprinidae</taxon>
        <taxon>Labeoninae</taxon>
        <taxon>Labeonini</taxon>
        <taxon>Cirrhinus</taxon>
    </lineage>
</organism>
<protein>
    <submittedName>
        <fullName evidence="2">Uncharacterized protein</fullName>
    </submittedName>
</protein>
<dbReference type="AlphaFoldDB" id="A0ABD0MW91"/>